<dbReference type="HOGENOM" id="CLU_653372_0_0_0"/>
<name>A0A068NXU8_FIMGI</name>
<gene>
    <name evidence="1" type="ORF">OP10G_3106</name>
</gene>
<keyword evidence="2" id="KW-1185">Reference proteome</keyword>
<evidence type="ECO:0000313" key="1">
    <source>
        <dbReference type="EMBL" id="AIE86474.1"/>
    </source>
</evidence>
<reference evidence="1 2" key="1">
    <citation type="journal article" date="2014" name="PLoS ONE">
        <title>The first complete genome sequence of the class fimbriimonadia in the phylum armatimonadetes.</title>
        <authorList>
            <person name="Hu Z.Y."/>
            <person name="Wang Y.Z."/>
            <person name="Im W.T."/>
            <person name="Wang S.Y."/>
            <person name="Zhao G.P."/>
            <person name="Zheng H.J."/>
            <person name="Quan Z.X."/>
        </authorList>
    </citation>
    <scope>NUCLEOTIDE SEQUENCE [LARGE SCALE GENOMIC DNA]</scope>
    <source>
        <strain evidence="1">Gsoil 348</strain>
    </source>
</reference>
<dbReference type="EMBL" id="CP007139">
    <property type="protein sequence ID" value="AIE86474.1"/>
    <property type="molecule type" value="Genomic_DNA"/>
</dbReference>
<dbReference type="Proteomes" id="UP000027982">
    <property type="component" value="Chromosome"/>
</dbReference>
<dbReference type="RefSeq" id="WP_025229563.1">
    <property type="nucleotide sequence ID" value="NZ_CP007139.1"/>
</dbReference>
<protein>
    <submittedName>
        <fullName evidence="1">Uncharacterized protein</fullName>
    </submittedName>
</protein>
<accession>A0A068NXU8</accession>
<proteinExistence type="predicted"/>
<evidence type="ECO:0000313" key="2">
    <source>
        <dbReference type="Proteomes" id="UP000027982"/>
    </source>
</evidence>
<organism evidence="1 2">
    <name type="scientific">Fimbriimonas ginsengisoli Gsoil 348</name>
    <dbReference type="NCBI Taxonomy" id="661478"/>
    <lineage>
        <taxon>Bacteria</taxon>
        <taxon>Bacillati</taxon>
        <taxon>Armatimonadota</taxon>
        <taxon>Fimbriimonadia</taxon>
        <taxon>Fimbriimonadales</taxon>
        <taxon>Fimbriimonadaceae</taxon>
        <taxon>Fimbriimonas</taxon>
    </lineage>
</organism>
<dbReference type="AlphaFoldDB" id="A0A068NXU8"/>
<sequence>MTAFAPLLAFALLGSAQQTSSFFQRLVPHPTGQNGYEEYLRAADRVNDGVVEMYLDGVGAPLPDLSPVDRRRWESLAAELGSLDYLAVQQAAVRRYGAALDIAAQGNGKPCYDPRDPRQTVKFPEYRVLRQVVRLFVSKSYVQSATGDRAGGLQSLLSALTLSRRMGGVTVLGQLYGILASGSVYERLAEELPRLSLSDLLTLQSYTGSALAEPTAVEGVLRANAAQRDDAIQNLDLQRGKGLLSETDKGTQDIRDRLAAASPAELESFRRALQDLNRKGFEQSLADIHRPEKEWYDATKRWHTAGNRGRLGSASTMEDVADAVYRETMPTSDRFVLSQLTARAQLRLLGLHARVLTYYWRNHRLPVTIPDVEDPLSGEPFVYELKNGAYRLYSKGRPETGTVELVYQRPPSSALGDPLP</sequence>
<dbReference type="KEGG" id="fgi:OP10G_3106"/>
<dbReference type="STRING" id="661478.OP10G_3106"/>